<organism evidence="2 3">
    <name type="scientific">Hymenobacter caeli</name>
    <dbReference type="NCBI Taxonomy" id="2735894"/>
    <lineage>
        <taxon>Bacteria</taxon>
        <taxon>Pseudomonadati</taxon>
        <taxon>Bacteroidota</taxon>
        <taxon>Cytophagia</taxon>
        <taxon>Cytophagales</taxon>
        <taxon>Hymenobacteraceae</taxon>
        <taxon>Hymenobacter</taxon>
    </lineage>
</organism>
<keyword evidence="1" id="KW-0812">Transmembrane</keyword>
<dbReference type="EMBL" id="JABSNP010000032">
    <property type="protein sequence ID" value="NRT21371.1"/>
    <property type="molecule type" value="Genomic_DNA"/>
</dbReference>
<feature type="transmembrane region" description="Helical" evidence="1">
    <location>
        <begin position="96"/>
        <end position="113"/>
    </location>
</feature>
<protein>
    <recommendedName>
        <fullName evidence="4">MFS transporter</fullName>
    </recommendedName>
</protein>
<name>A0ABX2FWH7_9BACT</name>
<gene>
    <name evidence="2" type="ORF">HNP98_004218</name>
</gene>
<keyword evidence="3" id="KW-1185">Reference proteome</keyword>
<sequence>MTDAEFHRAIGRIRRQHWLHYAAQALLMGGAVLAAGGRTAPGTAVNPRLATWPVLLLLGALVPAVGALLYAFSRTMRPNLRRPYAENLRIYQGRMFLRDSLLGLLALPLLASYLFTHHATDLAICGGLLLFLAWRTRPTAQTYQRWLLT</sequence>
<evidence type="ECO:0000313" key="3">
    <source>
        <dbReference type="Proteomes" id="UP000779507"/>
    </source>
</evidence>
<comment type="caution">
    <text evidence="2">The sequence shown here is derived from an EMBL/GenBank/DDBJ whole genome shotgun (WGS) entry which is preliminary data.</text>
</comment>
<dbReference type="RefSeq" id="WP_173812118.1">
    <property type="nucleotide sequence ID" value="NZ_JABSNP010000032.1"/>
</dbReference>
<proteinExistence type="predicted"/>
<keyword evidence="1" id="KW-0472">Membrane</keyword>
<evidence type="ECO:0000256" key="1">
    <source>
        <dbReference type="SAM" id="Phobius"/>
    </source>
</evidence>
<evidence type="ECO:0000313" key="2">
    <source>
        <dbReference type="EMBL" id="NRT21371.1"/>
    </source>
</evidence>
<feature type="transmembrane region" description="Helical" evidence="1">
    <location>
        <begin position="49"/>
        <end position="72"/>
    </location>
</feature>
<feature type="transmembrane region" description="Helical" evidence="1">
    <location>
        <begin position="18"/>
        <end position="37"/>
    </location>
</feature>
<dbReference type="Proteomes" id="UP000779507">
    <property type="component" value="Unassembled WGS sequence"/>
</dbReference>
<reference evidence="2 3" key="1">
    <citation type="submission" date="2020-05" db="EMBL/GenBank/DDBJ databases">
        <title>Genomic Encyclopedia of Type Strains, Phase IV (KMG-V): Genome sequencing to study the core and pangenomes of soil and plant-associated prokaryotes.</title>
        <authorList>
            <person name="Whitman W."/>
        </authorList>
    </citation>
    <scope>NUCLEOTIDE SEQUENCE [LARGE SCALE GENOMIC DNA]</scope>
    <source>
        <strain evidence="2 3">9A</strain>
    </source>
</reference>
<keyword evidence="1" id="KW-1133">Transmembrane helix</keyword>
<accession>A0ABX2FWH7</accession>
<evidence type="ECO:0008006" key="4">
    <source>
        <dbReference type="Google" id="ProtNLM"/>
    </source>
</evidence>